<name>A0A7S1ALI5_NOCSC</name>
<dbReference type="CDD" id="cd06257">
    <property type="entry name" value="DnaJ"/>
    <property type="match status" value="1"/>
</dbReference>
<dbReference type="GO" id="GO:0051082">
    <property type="term" value="F:unfolded protein binding"/>
    <property type="evidence" value="ECO:0007669"/>
    <property type="project" value="InterPro"/>
</dbReference>
<dbReference type="PROSITE" id="PS50076">
    <property type="entry name" value="DNAJ_2"/>
    <property type="match status" value="1"/>
</dbReference>
<dbReference type="InterPro" id="IPR051339">
    <property type="entry name" value="DnaJ_subfamily_B"/>
</dbReference>
<feature type="domain" description="J" evidence="2">
    <location>
        <begin position="1"/>
        <end position="41"/>
    </location>
</feature>
<dbReference type="Gene3D" id="2.60.260.20">
    <property type="entry name" value="Urease metallochaperone UreE, N-terminal domain"/>
    <property type="match status" value="1"/>
</dbReference>
<dbReference type="InterPro" id="IPR002939">
    <property type="entry name" value="DnaJ_C"/>
</dbReference>
<sequence>MKWHPQSTGEKVQAEQRFREIAEAYDVLIDPVKRHRFDDFGERGLKYPAVGTVTPYQYVGDPYALFTRFFGDASPLQDACDVNLEGVGPLSSKAVEAPIELDVACSIAELQHGATKRVVVGRTRLGPSGSPYTEKKPISLPVRAGWQVGMRITFRDEGNHTSPEASPGDLVFVITSSEKPMGRREPL</sequence>
<dbReference type="Pfam" id="PF01556">
    <property type="entry name" value="DnaJ_C"/>
    <property type="match status" value="1"/>
</dbReference>
<evidence type="ECO:0000313" key="3">
    <source>
        <dbReference type="EMBL" id="CAD8858311.1"/>
    </source>
</evidence>
<dbReference type="SUPFAM" id="SSF46565">
    <property type="entry name" value="Chaperone J-domain"/>
    <property type="match status" value="1"/>
</dbReference>
<reference evidence="3" key="1">
    <citation type="submission" date="2021-01" db="EMBL/GenBank/DDBJ databases">
        <authorList>
            <person name="Corre E."/>
            <person name="Pelletier E."/>
            <person name="Niang G."/>
            <person name="Scheremetjew M."/>
            <person name="Finn R."/>
            <person name="Kale V."/>
            <person name="Holt S."/>
            <person name="Cochrane G."/>
            <person name="Meng A."/>
            <person name="Brown T."/>
            <person name="Cohen L."/>
        </authorList>
    </citation>
    <scope>NUCLEOTIDE SEQUENCE</scope>
</reference>
<dbReference type="SUPFAM" id="SSF49493">
    <property type="entry name" value="HSP40/DnaJ peptide-binding domain"/>
    <property type="match status" value="1"/>
</dbReference>
<dbReference type="InterPro" id="IPR018253">
    <property type="entry name" value="DnaJ_domain_CS"/>
</dbReference>
<dbReference type="PANTHER" id="PTHR24078:SF553">
    <property type="entry name" value="DNAJ HOMOLOG SUBFAMILY B MEMBER 5"/>
    <property type="match status" value="1"/>
</dbReference>
<evidence type="ECO:0000259" key="2">
    <source>
        <dbReference type="PROSITE" id="PS50076"/>
    </source>
</evidence>
<dbReference type="PRINTS" id="PR00625">
    <property type="entry name" value="JDOMAIN"/>
</dbReference>
<protein>
    <recommendedName>
        <fullName evidence="2">J domain-containing protein</fullName>
    </recommendedName>
</protein>
<dbReference type="Pfam" id="PF00226">
    <property type="entry name" value="DnaJ"/>
    <property type="match status" value="1"/>
</dbReference>
<dbReference type="GO" id="GO:0005829">
    <property type="term" value="C:cytosol"/>
    <property type="evidence" value="ECO:0007669"/>
    <property type="project" value="TreeGrafter"/>
</dbReference>
<dbReference type="InterPro" id="IPR036869">
    <property type="entry name" value="J_dom_sf"/>
</dbReference>
<organism evidence="3">
    <name type="scientific">Noctiluca scintillans</name>
    <name type="common">Sea sparkle</name>
    <name type="synonym">Red tide dinoflagellate</name>
    <dbReference type="NCBI Taxonomy" id="2966"/>
    <lineage>
        <taxon>Eukaryota</taxon>
        <taxon>Sar</taxon>
        <taxon>Alveolata</taxon>
        <taxon>Dinophyceae</taxon>
        <taxon>Noctilucales</taxon>
        <taxon>Noctilucaceae</taxon>
        <taxon>Noctiluca</taxon>
    </lineage>
</organism>
<proteinExistence type="predicted"/>
<keyword evidence="1" id="KW-0143">Chaperone</keyword>
<gene>
    <name evidence="3" type="ORF">NSCI0253_LOCUS32664</name>
</gene>
<dbReference type="Gene3D" id="1.10.287.110">
    <property type="entry name" value="DnaJ domain"/>
    <property type="match status" value="1"/>
</dbReference>
<evidence type="ECO:0000256" key="1">
    <source>
        <dbReference type="ARBA" id="ARBA00023186"/>
    </source>
</evidence>
<dbReference type="PROSITE" id="PS00636">
    <property type="entry name" value="DNAJ_1"/>
    <property type="match status" value="1"/>
</dbReference>
<dbReference type="AlphaFoldDB" id="A0A7S1ALI5"/>
<dbReference type="EMBL" id="HBFQ01045924">
    <property type="protein sequence ID" value="CAD8858311.1"/>
    <property type="molecule type" value="Transcribed_RNA"/>
</dbReference>
<dbReference type="InterPro" id="IPR001623">
    <property type="entry name" value="DnaJ_domain"/>
</dbReference>
<dbReference type="PANTHER" id="PTHR24078">
    <property type="entry name" value="DNAJ HOMOLOG SUBFAMILY C MEMBER"/>
    <property type="match status" value="1"/>
</dbReference>
<accession>A0A7S1ALI5</accession>
<dbReference type="InterPro" id="IPR008971">
    <property type="entry name" value="HSP40/DnaJ_pept-bd"/>
</dbReference>
<dbReference type="GO" id="GO:0051087">
    <property type="term" value="F:protein-folding chaperone binding"/>
    <property type="evidence" value="ECO:0007669"/>
    <property type="project" value="TreeGrafter"/>
</dbReference>
<dbReference type="GO" id="GO:0006457">
    <property type="term" value="P:protein folding"/>
    <property type="evidence" value="ECO:0007669"/>
    <property type="project" value="InterPro"/>
</dbReference>